<accession>A0ABT2NND8</accession>
<dbReference type="Pfam" id="PF13242">
    <property type="entry name" value="Hydrolase_like"/>
    <property type="match status" value="1"/>
</dbReference>
<reference evidence="2" key="1">
    <citation type="submission" date="2023-07" db="EMBL/GenBank/DDBJ databases">
        <title>Defluviimonas sediminis sp. nov., isolated from mangrove sediment.</title>
        <authorList>
            <person name="Liu L."/>
            <person name="Li J."/>
            <person name="Huang Y."/>
            <person name="Pan J."/>
            <person name="Li M."/>
        </authorList>
    </citation>
    <scope>NUCLEOTIDE SEQUENCE [LARGE SCALE GENOMIC DNA]</scope>
    <source>
        <strain evidence="2">FT324</strain>
    </source>
</reference>
<dbReference type="NCBIfam" id="TIGR01459">
    <property type="entry name" value="HAD-SF-IIA-hyp4"/>
    <property type="match status" value="1"/>
</dbReference>
<proteinExistence type="predicted"/>
<protein>
    <submittedName>
        <fullName evidence="1">TIGR01459 family HAD-type hydrolase</fullName>
    </submittedName>
</protein>
<sequence length="293" mass="31374">MTPIIAALSDIAARYDVLFCDLWGCVHDGLRPFPAAVSALRDYRARGGKVVLVTNSPRPRADVATQLDAMGVPRDVWDTIASSGDSARAAMFQGAVGQRVHFIGSPETDMGFFTPLKIQQNPVAIEIVPLEEAEGIVCTGPRDPYADPAVNRPEFLFAKAKGLKLLCANPDIVVDRGERREWCAGALARLYTEMGGESLYFGKPHPPIYDLARRRAAALTGAEPEAGRILAIGDGIATDVLGGLGEGIDTLFVTGGLSVAEFGADAENPDPTRLQDWLAAQEITPTYAIGRLR</sequence>
<dbReference type="CDD" id="cd07525">
    <property type="entry name" value="HAD_like"/>
    <property type="match status" value="1"/>
</dbReference>
<dbReference type="Gene3D" id="3.40.50.1000">
    <property type="entry name" value="HAD superfamily/HAD-like"/>
    <property type="match status" value="2"/>
</dbReference>
<dbReference type="InterPro" id="IPR023214">
    <property type="entry name" value="HAD_sf"/>
</dbReference>
<dbReference type="RefSeq" id="WP_261496297.1">
    <property type="nucleotide sequence ID" value="NZ_JAOCQF010000002.1"/>
</dbReference>
<dbReference type="Proteomes" id="UP001205601">
    <property type="component" value="Unassembled WGS sequence"/>
</dbReference>
<dbReference type="Pfam" id="PF13344">
    <property type="entry name" value="Hydrolase_6"/>
    <property type="match status" value="1"/>
</dbReference>
<dbReference type="EMBL" id="JAOCQF010000002">
    <property type="protein sequence ID" value="MCT8330431.1"/>
    <property type="molecule type" value="Genomic_DNA"/>
</dbReference>
<gene>
    <name evidence="1" type="ORF">N5I32_12960</name>
</gene>
<name>A0ABT2NND8_9RHOB</name>
<dbReference type="InterPro" id="IPR006356">
    <property type="entry name" value="HAD-SF_hydro_IIA_hyp3"/>
</dbReference>
<dbReference type="InterPro" id="IPR036412">
    <property type="entry name" value="HAD-like_sf"/>
</dbReference>
<dbReference type="PANTHER" id="PTHR19288">
    <property type="entry name" value="4-NITROPHENYLPHOSPHATASE-RELATED"/>
    <property type="match status" value="1"/>
</dbReference>
<evidence type="ECO:0000313" key="2">
    <source>
        <dbReference type="Proteomes" id="UP001205601"/>
    </source>
</evidence>
<keyword evidence="2" id="KW-1185">Reference proteome</keyword>
<dbReference type="GO" id="GO:0016787">
    <property type="term" value="F:hydrolase activity"/>
    <property type="evidence" value="ECO:0007669"/>
    <property type="project" value="UniProtKB-KW"/>
</dbReference>
<dbReference type="PANTHER" id="PTHR19288:SF90">
    <property type="entry name" value="OS08G0542600 PROTEIN"/>
    <property type="match status" value="1"/>
</dbReference>
<dbReference type="SUPFAM" id="SSF56784">
    <property type="entry name" value="HAD-like"/>
    <property type="match status" value="1"/>
</dbReference>
<comment type="caution">
    <text evidence="1">The sequence shown here is derived from an EMBL/GenBank/DDBJ whole genome shotgun (WGS) entry which is preliminary data.</text>
</comment>
<keyword evidence="1" id="KW-0378">Hydrolase</keyword>
<evidence type="ECO:0000313" key="1">
    <source>
        <dbReference type="EMBL" id="MCT8330431.1"/>
    </source>
</evidence>
<dbReference type="InterPro" id="IPR006357">
    <property type="entry name" value="HAD-SF_hydro_IIA"/>
</dbReference>
<organism evidence="1 2">
    <name type="scientific">Albidovulum sediminis</name>
    <dbReference type="NCBI Taxonomy" id="3066345"/>
    <lineage>
        <taxon>Bacteria</taxon>
        <taxon>Pseudomonadati</taxon>
        <taxon>Pseudomonadota</taxon>
        <taxon>Alphaproteobacteria</taxon>
        <taxon>Rhodobacterales</taxon>
        <taxon>Paracoccaceae</taxon>
        <taxon>Albidovulum</taxon>
    </lineage>
</organism>